<sequence>MTTITKEWLQKVISGIETIRDDTPSGLDDDGSSTLAALKMALASMDAEPVYQCEFCHYDTDGLQWHWEDVNTDFFYEQWNPERCGKRRVLYTAPPAPVVPLTDEQLDALLDASGHALCIQGDNRQRLRQFARDVLSLANMLQGRVPAAGEVSRG</sequence>
<proteinExistence type="predicted"/>
<evidence type="ECO:0000313" key="1">
    <source>
        <dbReference type="EMBL" id="EBY8645435.1"/>
    </source>
</evidence>
<gene>
    <name evidence="1" type="ORF">D6S17_28715</name>
</gene>
<organism evidence="1">
    <name type="scientific">Salmonella enterica subsp. enterica serovar Java</name>
    <dbReference type="NCBI Taxonomy" id="224729"/>
    <lineage>
        <taxon>Bacteria</taxon>
        <taxon>Pseudomonadati</taxon>
        <taxon>Pseudomonadota</taxon>
        <taxon>Gammaproteobacteria</taxon>
        <taxon>Enterobacterales</taxon>
        <taxon>Enterobacteriaceae</taxon>
        <taxon>Salmonella</taxon>
    </lineage>
</organism>
<comment type="caution">
    <text evidence="1">The sequence shown here is derived from an EMBL/GenBank/DDBJ whole genome shotgun (WGS) entry which is preliminary data.</text>
</comment>
<dbReference type="AlphaFoldDB" id="A0A5X0ZGQ8"/>
<reference evidence="1" key="1">
    <citation type="submission" date="2018-09" db="EMBL/GenBank/DDBJ databases">
        <authorList>
            <person name="Ashton P.M."/>
            <person name="Dallman T."/>
            <person name="Nair S."/>
            <person name="De Pinna E."/>
            <person name="Peters T."/>
            <person name="Grant K."/>
        </authorList>
    </citation>
    <scope>NUCLEOTIDE SEQUENCE</scope>
    <source>
        <strain evidence="1">140692</strain>
    </source>
</reference>
<dbReference type="EMBL" id="AAHPHN010000118">
    <property type="protein sequence ID" value="EBY8645435.1"/>
    <property type="molecule type" value="Genomic_DNA"/>
</dbReference>
<protein>
    <submittedName>
        <fullName evidence="1">Uncharacterized protein</fullName>
    </submittedName>
</protein>
<accession>A0A5X0ZGQ8</accession>
<name>A0A5X0ZGQ8_SALEB</name>